<evidence type="ECO:0000313" key="3">
    <source>
        <dbReference type="Proteomes" id="UP000559027"/>
    </source>
</evidence>
<name>A0A8H5D8K0_9AGAR</name>
<dbReference type="AlphaFoldDB" id="A0A8H5D8K0"/>
<keyword evidence="3" id="KW-1185">Reference proteome</keyword>
<feature type="compositionally biased region" description="Polar residues" evidence="1">
    <location>
        <begin position="114"/>
        <end position="137"/>
    </location>
</feature>
<feature type="region of interest" description="Disordered" evidence="1">
    <location>
        <begin position="1"/>
        <end position="178"/>
    </location>
</feature>
<feature type="compositionally biased region" description="Low complexity" evidence="1">
    <location>
        <begin position="102"/>
        <end position="113"/>
    </location>
</feature>
<feature type="compositionally biased region" description="Polar residues" evidence="1">
    <location>
        <begin position="92"/>
        <end position="101"/>
    </location>
</feature>
<feature type="compositionally biased region" description="Low complexity" evidence="1">
    <location>
        <begin position="1"/>
        <end position="14"/>
    </location>
</feature>
<dbReference type="Proteomes" id="UP000559027">
    <property type="component" value="Unassembled WGS sequence"/>
</dbReference>
<protein>
    <submittedName>
        <fullName evidence="2">Uncharacterized protein</fullName>
    </submittedName>
</protein>
<sequence length="178" mass="18778">MSSSGSGSTPTSPSADPTYPEQRHAGKVGYGPNYKQGATMMDKISGLSEEIHGKLAHKPELVQEGREKKTGELRRKKNHMEDEKDPFATPGESKSTPSHEGSSTSIQSDQPSSRGSSGAVQTASPERMSSTAYSSGSGAREQAATVAPPDAEGTDTTRLTQARSEGVKSLSEAQERPQ</sequence>
<gene>
    <name evidence="2" type="ORF">D9756_007232</name>
</gene>
<proteinExistence type="predicted"/>
<comment type="caution">
    <text evidence="2">The sequence shown here is derived from an EMBL/GenBank/DDBJ whole genome shotgun (WGS) entry which is preliminary data.</text>
</comment>
<evidence type="ECO:0000313" key="2">
    <source>
        <dbReference type="EMBL" id="KAF5354232.1"/>
    </source>
</evidence>
<feature type="compositionally biased region" description="Basic and acidic residues" evidence="1">
    <location>
        <begin position="49"/>
        <end position="86"/>
    </location>
</feature>
<reference evidence="2 3" key="1">
    <citation type="journal article" date="2020" name="ISME J.">
        <title>Uncovering the hidden diversity of litter-decomposition mechanisms in mushroom-forming fungi.</title>
        <authorList>
            <person name="Floudas D."/>
            <person name="Bentzer J."/>
            <person name="Ahren D."/>
            <person name="Johansson T."/>
            <person name="Persson P."/>
            <person name="Tunlid A."/>
        </authorList>
    </citation>
    <scope>NUCLEOTIDE SEQUENCE [LARGE SCALE GENOMIC DNA]</scope>
    <source>
        <strain evidence="2 3">CBS 146.42</strain>
    </source>
</reference>
<organism evidence="2 3">
    <name type="scientific">Leucocoprinus leucothites</name>
    <dbReference type="NCBI Taxonomy" id="201217"/>
    <lineage>
        <taxon>Eukaryota</taxon>
        <taxon>Fungi</taxon>
        <taxon>Dikarya</taxon>
        <taxon>Basidiomycota</taxon>
        <taxon>Agaricomycotina</taxon>
        <taxon>Agaricomycetes</taxon>
        <taxon>Agaricomycetidae</taxon>
        <taxon>Agaricales</taxon>
        <taxon>Agaricineae</taxon>
        <taxon>Agaricaceae</taxon>
        <taxon>Leucocoprinus</taxon>
    </lineage>
</organism>
<evidence type="ECO:0000256" key="1">
    <source>
        <dbReference type="SAM" id="MobiDB-lite"/>
    </source>
</evidence>
<dbReference type="OrthoDB" id="2500073at2759"/>
<feature type="compositionally biased region" description="Polar residues" evidence="1">
    <location>
        <begin position="154"/>
        <end position="163"/>
    </location>
</feature>
<accession>A0A8H5D8K0</accession>
<dbReference type="EMBL" id="JAACJO010000009">
    <property type="protein sequence ID" value="KAF5354232.1"/>
    <property type="molecule type" value="Genomic_DNA"/>
</dbReference>